<accession>A0A8T2BN42</accession>
<comment type="caution">
    <text evidence="4">The sequence shown here is derived from an EMBL/GenBank/DDBJ whole genome shotgun (WGS) entry which is preliminary data.</text>
</comment>
<dbReference type="GO" id="GO:0003964">
    <property type="term" value="F:RNA-directed DNA polymerase activity"/>
    <property type="evidence" value="ECO:0007669"/>
    <property type="project" value="UniProtKB-KW"/>
</dbReference>
<dbReference type="InterPro" id="IPR013103">
    <property type="entry name" value="RVT_2"/>
</dbReference>
<dbReference type="PANTHER" id="PTHR11439">
    <property type="entry name" value="GAG-POL-RELATED RETROTRANSPOSON"/>
    <property type="match status" value="1"/>
</dbReference>
<keyword evidence="4" id="KW-0808">Transferase</keyword>
<keyword evidence="4" id="KW-0548">Nucleotidyltransferase</keyword>
<gene>
    <name evidence="4" type="ORF">ISN45_Aa02g024380</name>
</gene>
<dbReference type="InterPro" id="IPR029472">
    <property type="entry name" value="Copia-like_N"/>
</dbReference>
<organism evidence="4 5">
    <name type="scientific">Arabidopsis thaliana x Arabidopsis arenosa</name>
    <dbReference type="NCBI Taxonomy" id="1240361"/>
    <lineage>
        <taxon>Eukaryota</taxon>
        <taxon>Viridiplantae</taxon>
        <taxon>Streptophyta</taxon>
        <taxon>Embryophyta</taxon>
        <taxon>Tracheophyta</taxon>
        <taxon>Spermatophyta</taxon>
        <taxon>Magnoliopsida</taxon>
        <taxon>eudicotyledons</taxon>
        <taxon>Gunneridae</taxon>
        <taxon>Pentapetalae</taxon>
        <taxon>rosids</taxon>
        <taxon>malvids</taxon>
        <taxon>Brassicales</taxon>
        <taxon>Brassicaceae</taxon>
        <taxon>Camelineae</taxon>
        <taxon>Arabidopsis</taxon>
    </lineage>
</organism>
<dbReference type="Pfam" id="PF14244">
    <property type="entry name" value="Retrotran_gag_3"/>
    <property type="match status" value="1"/>
</dbReference>
<dbReference type="AlphaFoldDB" id="A0A8T2BN42"/>
<evidence type="ECO:0000259" key="3">
    <source>
        <dbReference type="Pfam" id="PF14244"/>
    </source>
</evidence>
<feature type="domain" description="Retrotransposon Copia-like N-terminal" evidence="3">
    <location>
        <begin position="19"/>
        <end position="66"/>
    </location>
</feature>
<dbReference type="PANTHER" id="PTHR11439:SF470">
    <property type="entry name" value="CYSTEINE-RICH RLK (RECEPTOR-LIKE PROTEIN KINASE) 8"/>
    <property type="match status" value="1"/>
</dbReference>
<feature type="domain" description="Reverse transcriptase Ty1/copia-type" evidence="2">
    <location>
        <begin position="582"/>
        <end position="826"/>
    </location>
</feature>
<keyword evidence="4" id="KW-0695">RNA-directed DNA polymerase</keyword>
<dbReference type="Pfam" id="PF07727">
    <property type="entry name" value="RVT_2"/>
    <property type="match status" value="1"/>
</dbReference>
<proteinExistence type="predicted"/>
<evidence type="ECO:0000259" key="2">
    <source>
        <dbReference type="Pfam" id="PF07727"/>
    </source>
</evidence>
<feature type="region of interest" description="Disordered" evidence="1">
    <location>
        <begin position="359"/>
        <end position="378"/>
    </location>
</feature>
<dbReference type="Proteomes" id="UP000694240">
    <property type="component" value="Chromosome 7"/>
</dbReference>
<name>A0A8T2BN42_9BRAS</name>
<evidence type="ECO:0000313" key="4">
    <source>
        <dbReference type="EMBL" id="KAG7587213.1"/>
    </source>
</evidence>
<protein>
    <submittedName>
        <fullName evidence="4">Reverse transcriptase RNA-dependent DNA polymerase</fullName>
    </submittedName>
</protein>
<sequence>MATSTVNRDSYDNPYYLTNNDHSGLILVSDRLTGAGDFGSWHQSMIMALNGRNKLCFVDGSLPKPDDGHRDAAAWSRVNDVVRSWLMNSVSKTIGQSILYVKTAHGIWQKLLQRYKQNNVPRLYRIEQKLAGLRQGSSDVNTFYTKLVTIWEEVKSAQNFPVCQCNGCDCEVNRKWMDLFERNFVIKFLFGLNDSYEHIRESIVMIDPLPDLEKTLNMVIQHEHQQEIKQVPQSGSVVFQMSSQNTPSPQFDSVYPSSPTTEGYSSQNDFVGAVSGGYKPRQRPMCTYCGLQGHIVTKCYKLHGYPPGYKTTTPSYGNQTFGNQSYGHQQSTPNFTPKQFQPRAPATPFQQQQFLGQQVNNNNPRMQGPRGSRDNVVGNVITNSPAVQDHFHQVSNALAQLSPDQIEQLASQLNTKANCQMPSINEVPGVNYASTSAALNPATLDLFSSNILPLPIPDTTNSPPQTLLPLPSDVLSDNTSSTVASDNTTVDNANRPKRNTRAPSYLADYHCNLVHDMPTTSGTTAHPLSSVLDYSKLNSHYQQFILNISSESEPKTFLEAVKSEKWHGPMNEELQTCVNTGTFSVVSLPEGKRPIGCRWVYRIKHNADGTVDRYRARLVAKGFTQQEGVDYIDTFSPVAKLVTVKLFLDLAAKHGWSLTQLDVTNAFLHGDLDEEIYMDLPPGYTPPPGQDLPPNAVWKLHKSLYGLKQASRQWNKKFSEVLLRDGFIQSESEHTLFVKHVNNTFIALLVYVDDIMIASNSDEAVSALKNTLAVAFKLKDLGPVKYFLGLEIARNKNGISVSQRKYTLDLLESIGLLGSKPVATPMDCTIQLHAESGDLLPDATKYRALIGKLLYLTITRADITYAVHKLSQFLAQPRTSHLEAAYRIVRYLKGDPGRGLFYSAHSELRLQAFSDSDWGTCQDTRRSTTGFCVFLGNSLISWKSRKQQTASRSSAEAEYRALADTTCELLWLNQLLKDLHIKVSGPANLYCDSTAAIHIASNSVFHERTKHIEIDCHIVRDRLRAGFLNLLHVTTDNQLADLFTKALPPKTFKMLMSRYSFSSLFLPIEEFDLREGY</sequence>
<evidence type="ECO:0000256" key="1">
    <source>
        <dbReference type="SAM" id="MobiDB-lite"/>
    </source>
</evidence>
<feature type="compositionally biased region" description="Polar residues" evidence="1">
    <location>
        <begin position="475"/>
        <end position="492"/>
    </location>
</feature>
<reference evidence="4 5" key="1">
    <citation type="submission" date="2020-12" db="EMBL/GenBank/DDBJ databases">
        <title>Concerted genomic and epigenomic changes stabilize Arabidopsis allopolyploids.</title>
        <authorList>
            <person name="Chen Z."/>
        </authorList>
    </citation>
    <scope>NUCLEOTIDE SEQUENCE [LARGE SCALE GENOMIC DNA]</scope>
    <source>
        <strain evidence="4">Allo738</strain>
        <tissue evidence="4">Leaf</tissue>
    </source>
</reference>
<feature type="region of interest" description="Disordered" evidence="1">
    <location>
        <begin position="244"/>
        <end position="263"/>
    </location>
</feature>
<evidence type="ECO:0000313" key="5">
    <source>
        <dbReference type="Proteomes" id="UP000694240"/>
    </source>
</evidence>
<feature type="region of interest" description="Disordered" evidence="1">
    <location>
        <begin position="473"/>
        <end position="501"/>
    </location>
</feature>
<keyword evidence="5" id="KW-1185">Reference proteome</keyword>
<dbReference type="CDD" id="cd09272">
    <property type="entry name" value="RNase_HI_RT_Ty1"/>
    <property type="match status" value="1"/>
</dbReference>
<dbReference type="EMBL" id="JAEFBK010000007">
    <property type="protein sequence ID" value="KAG7587213.1"/>
    <property type="molecule type" value="Genomic_DNA"/>
</dbReference>